<reference evidence="7 8" key="1">
    <citation type="journal article" date="2018" name="Front. Microbiol.">
        <title>Genome-Based Analysis Reveals the Taxonomy and Diversity of the Family Idiomarinaceae.</title>
        <authorList>
            <person name="Liu Y."/>
            <person name="Lai Q."/>
            <person name="Shao Z."/>
        </authorList>
    </citation>
    <scope>NUCLEOTIDE SEQUENCE [LARGE SCALE GENOMIC DNA]</scope>
    <source>
        <strain evidence="7 8">GBSy1</strain>
    </source>
</reference>
<dbReference type="InterPro" id="IPR035929">
    <property type="entry name" value="CoaB-like_sf"/>
</dbReference>
<evidence type="ECO:0000259" key="6">
    <source>
        <dbReference type="Pfam" id="PF04127"/>
    </source>
</evidence>
<dbReference type="InterPro" id="IPR036551">
    <property type="entry name" value="Flavin_trans-like"/>
</dbReference>
<keyword evidence="3 4" id="KW-0285">Flavoprotein</keyword>
<dbReference type="HAMAP" id="MF_02225">
    <property type="entry name" value="CoaBC"/>
    <property type="match status" value="1"/>
</dbReference>
<feature type="domain" description="DNA/pantothenate metabolism flavoprotein C-terminal" evidence="6">
    <location>
        <begin position="192"/>
        <end position="409"/>
    </location>
</feature>
<dbReference type="Pfam" id="PF02441">
    <property type="entry name" value="Flavoprotein"/>
    <property type="match status" value="1"/>
</dbReference>
<keyword evidence="3" id="KW-0479">Metal-binding</keyword>
<evidence type="ECO:0000256" key="4">
    <source>
        <dbReference type="RuleBase" id="RU364078"/>
    </source>
</evidence>
<dbReference type="InterPro" id="IPR007085">
    <property type="entry name" value="DNA/pantothenate-metab_flavo_C"/>
</dbReference>
<dbReference type="Proteomes" id="UP000287410">
    <property type="component" value="Unassembled WGS sequence"/>
</dbReference>
<feature type="domain" description="Flavoprotein" evidence="5">
    <location>
        <begin position="11"/>
        <end position="185"/>
    </location>
</feature>
<evidence type="ECO:0000256" key="3">
    <source>
        <dbReference type="HAMAP-Rule" id="MF_02225"/>
    </source>
</evidence>
<comment type="function">
    <text evidence="3">Catalyzes two sequential steps in the biosynthesis of coenzyme A. In the first step cysteine is conjugated to 4'-phosphopantothenate to form 4-phosphopantothenoylcysteine. In the second step the latter compound is decarboxylated to form 4'-phosphopantotheine.</text>
</comment>
<dbReference type="InterPro" id="IPR003382">
    <property type="entry name" value="Flavoprotein"/>
</dbReference>
<keyword evidence="2 3" id="KW-0456">Lyase</keyword>
<dbReference type="RefSeq" id="WP_126788707.1">
    <property type="nucleotide sequence ID" value="NZ_PIPN01000002.1"/>
</dbReference>
<organism evidence="7 8">
    <name type="scientific">Aliidiomarina sedimenti</name>
    <dbReference type="NCBI Taxonomy" id="1933879"/>
    <lineage>
        <taxon>Bacteria</taxon>
        <taxon>Pseudomonadati</taxon>
        <taxon>Pseudomonadota</taxon>
        <taxon>Gammaproteobacteria</taxon>
        <taxon>Alteromonadales</taxon>
        <taxon>Idiomarinaceae</taxon>
        <taxon>Aliidiomarina</taxon>
    </lineage>
</organism>
<sequence length="416" mass="44018">MTSQIENQQSKRVILALTGGIAAYKTPEIVRRLKERGIEVRVVMTAGAKSFITPLTMQAVSGLPVHDDLLDPAAEAGMGHIELAKWADLILVAPATASVMAKLAHGQADDLLGTLCLATAAPVAIAPAMNQQMWAAAATQRNLAQVRADGKLIWGPGEGSQACGDVGSGRMLEPAELINRVIQQLEGRSSLLAGTRVMITAGPTREALDPVRYISNHSSGKMGFALAEAARAAGAEVTLIAGPVTLPTPPGVTRIDVESALQMQAAVDARVAEQDVFIGCAAVADYRAAEVAEHKMKKKGSDDDQLELRLIKNPDILAGVATISQSRPYTMGFAAETQNVADYAIGKLERKGLDMIAANDVSVAGNGFNSDANSIELFWRDGPGDIAHESLGSASKRELAEKIVQHLSQQLQQREH</sequence>
<keyword evidence="3" id="KW-0511">Multifunctional enzyme</keyword>
<dbReference type="PANTHER" id="PTHR14359:SF6">
    <property type="entry name" value="PHOSPHOPANTOTHENOYLCYSTEINE DECARBOXYLASE"/>
    <property type="match status" value="1"/>
</dbReference>
<comment type="cofactor">
    <cofactor evidence="3">
        <name>Mg(2+)</name>
        <dbReference type="ChEBI" id="CHEBI:18420"/>
    </cofactor>
</comment>
<dbReference type="GO" id="GO:0016874">
    <property type="term" value="F:ligase activity"/>
    <property type="evidence" value="ECO:0007669"/>
    <property type="project" value="UniProtKB-KW"/>
</dbReference>
<comment type="cofactor">
    <cofactor evidence="3">
        <name>FMN</name>
        <dbReference type="ChEBI" id="CHEBI:58210"/>
    </cofactor>
    <text evidence="3">Binds 1 FMN per subunit.</text>
</comment>
<dbReference type="EMBL" id="PIPN01000002">
    <property type="protein sequence ID" value="RUO30730.1"/>
    <property type="molecule type" value="Genomic_DNA"/>
</dbReference>
<keyword evidence="3 4" id="KW-0288">FMN</keyword>
<keyword evidence="3 4" id="KW-0436">Ligase</keyword>
<dbReference type="Pfam" id="PF04127">
    <property type="entry name" value="DFP"/>
    <property type="match status" value="1"/>
</dbReference>
<feature type="active site" description="Proton donor" evidence="3">
    <location>
        <position position="163"/>
    </location>
</feature>
<feature type="binding site" evidence="3">
    <location>
        <position position="285"/>
    </location>
    <ligand>
        <name>CTP</name>
        <dbReference type="ChEBI" id="CHEBI:37563"/>
    </ligand>
</feature>
<feature type="binding site" evidence="3">
    <location>
        <begin position="279"/>
        <end position="281"/>
    </location>
    <ligand>
        <name>CTP</name>
        <dbReference type="ChEBI" id="CHEBI:37563"/>
    </ligand>
</feature>
<comment type="caution">
    <text evidence="7">The sequence shown here is derived from an EMBL/GenBank/DDBJ whole genome shotgun (WGS) entry which is preliminary data.</text>
</comment>
<dbReference type="NCBIfam" id="TIGR00521">
    <property type="entry name" value="coaBC_dfp"/>
    <property type="match status" value="1"/>
</dbReference>
<feature type="binding site" evidence="3">
    <location>
        <position position="351"/>
    </location>
    <ligand>
        <name>CTP</name>
        <dbReference type="ChEBI" id="CHEBI:37563"/>
    </ligand>
</feature>
<feature type="region of interest" description="Phosphopantothenoylcysteine decarboxylase" evidence="3">
    <location>
        <begin position="1"/>
        <end position="196"/>
    </location>
</feature>
<evidence type="ECO:0000256" key="2">
    <source>
        <dbReference type="ARBA" id="ARBA00023239"/>
    </source>
</evidence>
<comment type="pathway">
    <text evidence="3 4">Cofactor biosynthesis; coenzyme A biosynthesis; CoA from (R)-pantothenate: step 3/5.</text>
</comment>
<proteinExistence type="inferred from homology"/>
<comment type="pathway">
    <text evidence="3 4">Cofactor biosynthesis; coenzyme A biosynthesis; CoA from (R)-pantothenate: step 2/5.</text>
</comment>
<dbReference type="EC" id="6.3.2.5" evidence="3"/>
<dbReference type="PANTHER" id="PTHR14359">
    <property type="entry name" value="HOMO-OLIGOMERIC FLAVIN CONTAINING CYS DECARBOXYLASE FAMILY"/>
    <property type="match status" value="1"/>
</dbReference>
<name>A0ABY0C0A3_9GAMM</name>
<keyword evidence="8" id="KW-1185">Reference proteome</keyword>
<evidence type="ECO:0000313" key="7">
    <source>
        <dbReference type="EMBL" id="RUO30730.1"/>
    </source>
</evidence>
<dbReference type="Gene3D" id="3.40.50.1950">
    <property type="entry name" value="Flavin prenyltransferase-like"/>
    <property type="match status" value="1"/>
</dbReference>
<dbReference type="Gene3D" id="3.40.50.10300">
    <property type="entry name" value="CoaB-like"/>
    <property type="match status" value="1"/>
</dbReference>
<gene>
    <name evidence="3 7" type="primary">coaBC</name>
    <name evidence="7" type="ORF">CWE12_05680</name>
</gene>
<feature type="binding site" evidence="3">
    <location>
        <position position="347"/>
    </location>
    <ligand>
        <name>CTP</name>
        <dbReference type="ChEBI" id="CHEBI:37563"/>
    </ligand>
</feature>
<comment type="similarity">
    <text evidence="3 4">In the C-terminal section; belongs to the PPC synthetase family.</text>
</comment>
<dbReference type="InterPro" id="IPR005252">
    <property type="entry name" value="CoaBC"/>
</dbReference>
<dbReference type="SUPFAM" id="SSF102645">
    <property type="entry name" value="CoaB-like"/>
    <property type="match status" value="1"/>
</dbReference>
<keyword evidence="1 3" id="KW-0210">Decarboxylase</keyword>
<evidence type="ECO:0000256" key="1">
    <source>
        <dbReference type="ARBA" id="ARBA00022793"/>
    </source>
</evidence>
<comment type="catalytic activity">
    <reaction evidence="3 4">
        <text>N-[(R)-4-phosphopantothenoyl]-L-cysteine + H(+) = (R)-4'-phosphopantetheine + CO2</text>
        <dbReference type="Rhea" id="RHEA:16793"/>
        <dbReference type="ChEBI" id="CHEBI:15378"/>
        <dbReference type="ChEBI" id="CHEBI:16526"/>
        <dbReference type="ChEBI" id="CHEBI:59458"/>
        <dbReference type="ChEBI" id="CHEBI:61723"/>
        <dbReference type="EC" id="4.1.1.36"/>
    </reaction>
</comment>
<evidence type="ECO:0000259" key="5">
    <source>
        <dbReference type="Pfam" id="PF02441"/>
    </source>
</evidence>
<comment type="function">
    <text evidence="4">Catalyzes two steps in the biosynthesis of coenzyme A. In the first step cysteine is conjugated to 4'-phosphopantothenate to form 4-phosphopantothenoylcysteine, in the latter compound is decarboxylated to form 4'-phosphopantotheine.</text>
</comment>
<comment type="catalytic activity">
    <reaction evidence="3 4">
        <text>(R)-4'-phosphopantothenate + L-cysteine + CTP = N-[(R)-4-phosphopantothenoyl]-L-cysteine + CMP + diphosphate + H(+)</text>
        <dbReference type="Rhea" id="RHEA:19397"/>
        <dbReference type="ChEBI" id="CHEBI:10986"/>
        <dbReference type="ChEBI" id="CHEBI:15378"/>
        <dbReference type="ChEBI" id="CHEBI:33019"/>
        <dbReference type="ChEBI" id="CHEBI:35235"/>
        <dbReference type="ChEBI" id="CHEBI:37563"/>
        <dbReference type="ChEBI" id="CHEBI:59458"/>
        <dbReference type="ChEBI" id="CHEBI:60377"/>
        <dbReference type="EC" id="6.3.2.5"/>
    </reaction>
</comment>
<feature type="region of interest" description="Phosphopantothenate--cysteine ligase" evidence="3">
    <location>
        <begin position="197"/>
        <end position="416"/>
    </location>
</feature>
<accession>A0ABY0C0A3</accession>
<dbReference type="SUPFAM" id="SSF52507">
    <property type="entry name" value="Homo-oligomeric flavin-containing Cys decarboxylases, HFCD"/>
    <property type="match status" value="1"/>
</dbReference>
<feature type="binding site" evidence="3">
    <location>
        <position position="333"/>
    </location>
    <ligand>
        <name>CTP</name>
        <dbReference type="ChEBI" id="CHEBI:37563"/>
    </ligand>
</feature>
<feature type="binding site" evidence="3">
    <location>
        <position position="295"/>
    </location>
    <ligand>
        <name>CTP</name>
        <dbReference type="ChEBI" id="CHEBI:37563"/>
    </ligand>
</feature>
<dbReference type="EC" id="4.1.1.36" evidence="3"/>
<protein>
    <recommendedName>
        <fullName evidence="3">Coenzyme A biosynthesis bifunctional protein CoaBC</fullName>
    </recommendedName>
    <alternativeName>
        <fullName evidence="3">DNA/pantothenate metabolism flavoprotein</fullName>
    </alternativeName>
    <alternativeName>
        <fullName evidence="3">Phosphopantothenoylcysteine synthetase/decarboxylase</fullName>
        <shortName evidence="3">PPCS-PPCDC</shortName>
    </alternativeName>
    <domain>
        <recommendedName>
            <fullName evidence="3">Phosphopantothenoylcysteine decarboxylase</fullName>
            <shortName evidence="3">PPC decarboxylase</shortName>
            <shortName evidence="3">PPC-DC</shortName>
            <ecNumber evidence="3">4.1.1.36</ecNumber>
        </recommendedName>
        <alternativeName>
            <fullName evidence="3">CoaC</fullName>
        </alternativeName>
    </domain>
    <domain>
        <recommendedName>
            <fullName evidence="3">Phosphopantothenate--cysteine ligase</fullName>
            <ecNumber evidence="3">6.3.2.5</ecNumber>
        </recommendedName>
        <alternativeName>
            <fullName evidence="3">CoaB</fullName>
        </alternativeName>
        <alternativeName>
            <fullName evidence="3">Phosphopantothenoylcysteine synthetase</fullName>
            <shortName evidence="3">PPC synthetase</shortName>
            <shortName evidence="3">PPC-S</shortName>
        </alternativeName>
    </domain>
</protein>
<evidence type="ECO:0000313" key="8">
    <source>
        <dbReference type="Proteomes" id="UP000287410"/>
    </source>
</evidence>
<keyword evidence="3" id="KW-0460">Magnesium</keyword>
<comment type="similarity">
    <text evidence="3 4">In the N-terminal section; belongs to the HFCD (homo-oligomeric flavin containing Cys decarboxylase) superfamily.</text>
</comment>
<feature type="binding site" evidence="3">
    <location>
        <begin position="314"/>
        <end position="317"/>
    </location>
    <ligand>
        <name>CTP</name>
        <dbReference type="ChEBI" id="CHEBI:37563"/>
    </ligand>
</feature>